<evidence type="ECO:0000313" key="1">
    <source>
        <dbReference type="EMBL" id="GIU67503.1"/>
    </source>
</evidence>
<organism evidence="1 2">
    <name type="scientific">Candidatus Phycosocius spiralis</name>
    <dbReference type="NCBI Taxonomy" id="2815099"/>
    <lineage>
        <taxon>Bacteria</taxon>
        <taxon>Pseudomonadati</taxon>
        <taxon>Pseudomonadota</taxon>
        <taxon>Alphaproteobacteria</taxon>
        <taxon>Caulobacterales</taxon>
        <taxon>Caulobacterales incertae sedis</taxon>
        <taxon>Candidatus Phycosocius</taxon>
    </lineage>
</organism>
<evidence type="ECO:0000313" key="2">
    <source>
        <dbReference type="Proteomes" id="UP001161064"/>
    </source>
</evidence>
<proteinExistence type="predicted"/>
<accession>A0ABQ4PXU4</accession>
<keyword evidence="2" id="KW-1185">Reference proteome</keyword>
<reference evidence="1" key="1">
    <citation type="submission" date="2021-05" db="EMBL/GenBank/DDBJ databases">
        <authorList>
            <person name="Tanabe Y."/>
        </authorList>
    </citation>
    <scope>NUCLEOTIDE SEQUENCE</scope>
    <source>
        <strain evidence="1">BOTRYCO-1</strain>
    </source>
</reference>
<dbReference type="RefSeq" id="WP_284360428.1">
    <property type="nucleotide sequence ID" value="NZ_BPFZ01000010.1"/>
</dbReference>
<protein>
    <recommendedName>
        <fullName evidence="3">COQ9 domain-containing protein</fullName>
    </recommendedName>
</protein>
<reference evidence="1" key="2">
    <citation type="journal article" date="2023" name="ISME Commun">
        <title>Characterization of a bloom-associated alphaproteobacterial lineage, 'Candidatus Phycosocius': insights into freshwater algal-bacterial interactions.</title>
        <authorList>
            <person name="Tanabe Y."/>
            <person name="Yamaguchi H."/>
            <person name="Yoshida M."/>
            <person name="Kai A."/>
            <person name="Okazaki Y."/>
        </authorList>
    </citation>
    <scope>NUCLEOTIDE SEQUENCE</scope>
    <source>
        <strain evidence="1">BOTRYCO-1</strain>
    </source>
</reference>
<name>A0ABQ4PXU4_9PROT</name>
<dbReference type="EMBL" id="BPFZ01000010">
    <property type="protein sequence ID" value="GIU67503.1"/>
    <property type="molecule type" value="Genomic_DNA"/>
</dbReference>
<dbReference type="Proteomes" id="UP001161064">
    <property type="component" value="Unassembled WGS sequence"/>
</dbReference>
<evidence type="ECO:0008006" key="3">
    <source>
        <dbReference type="Google" id="ProtNLM"/>
    </source>
</evidence>
<gene>
    <name evidence="1" type="ORF">PsB1_1657</name>
</gene>
<comment type="caution">
    <text evidence="1">The sequence shown here is derived from an EMBL/GenBank/DDBJ whole genome shotgun (WGS) entry which is preliminary data.</text>
</comment>
<sequence length="205" mass="22650">MSQFQPKTSPILEALSDAALAVCATTPWSEVSLIALCKEAKINLADCADAAVQKATIAAYLDQGLDRHMLKNASELMLDHKVADGLFDCFMARFDGMEIQRSAWVSILKADALDPAASFARATRRARTSAWALEALGVDTTMMWAWFGVLDLARRLKKMETLWLDDGPDLSKTMAGLDQSLKESERWASHVAGLGAYFKRQHLNR</sequence>
<dbReference type="Gene3D" id="1.10.357.10">
    <property type="entry name" value="Tetracycline Repressor, domain 2"/>
    <property type="match status" value="1"/>
</dbReference>